<dbReference type="EMBL" id="CP093347">
    <property type="protein sequence ID" value="WOG99377.1"/>
    <property type="molecule type" value="Genomic_DNA"/>
</dbReference>
<protein>
    <submittedName>
        <fullName evidence="2">Uncharacterized protein</fullName>
    </submittedName>
</protein>
<dbReference type="Gramene" id="KZM93124">
    <property type="protein sequence ID" value="KZM93124"/>
    <property type="gene ID" value="DCAR_016369"/>
</dbReference>
<dbReference type="Proteomes" id="UP000077755">
    <property type="component" value="Chromosome 5"/>
</dbReference>
<sequence length="73" mass="8417">MAALSIHPGQPRQIFRNTSNFQAFPDLSQQKRAKQKQTAKWRPDPTHTGHAVRLVRPDARTEMAIRVLVHMVF</sequence>
<evidence type="ECO:0000313" key="2">
    <source>
        <dbReference type="EMBL" id="KZM93124.1"/>
    </source>
</evidence>
<accession>A0A164XFU7</accession>
<reference evidence="3" key="2">
    <citation type="submission" date="2022-03" db="EMBL/GenBank/DDBJ databases">
        <title>Draft title - Genomic analysis of global carrot germplasm unveils the trajectory of domestication and the origin of high carotenoid orange carrot.</title>
        <authorList>
            <person name="Iorizzo M."/>
            <person name="Ellison S."/>
            <person name="Senalik D."/>
            <person name="Macko-Podgorni A."/>
            <person name="Grzebelus D."/>
            <person name="Bostan H."/>
            <person name="Rolling W."/>
            <person name="Curaba J."/>
            <person name="Simon P."/>
        </authorList>
    </citation>
    <scope>NUCLEOTIDE SEQUENCE</scope>
    <source>
        <tissue evidence="3">Leaf</tissue>
    </source>
</reference>
<evidence type="ECO:0000313" key="4">
    <source>
        <dbReference type="Proteomes" id="UP000077755"/>
    </source>
</evidence>
<gene>
    <name evidence="2" type="ORF">DCAR_016369</name>
    <name evidence="3" type="ORF">DCAR_0518725</name>
</gene>
<proteinExistence type="predicted"/>
<name>A0A164XFU7_DAUCS</name>
<organism evidence="2">
    <name type="scientific">Daucus carota subsp. sativus</name>
    <name type="common">Carrot</name>
    <dbReference type="NCBI Taxonomy" id="79200"/>
    <lineage>
        <taxon>Eukaryota</taxon>
        <taxon>Viridiplantae</taxon>
        <taxon>Streptophyta</taxon>
        <taxon>Embryophyta</taxon>
        <taxon>Tracheophyta</taxon>
        <taxon>Spermatophyta</taxon>
        <taxon>Magnoliopsida</taxon>
        <taxon>eudicotyledons</taxon>
        <taxon>Gunneridae</taxon>
        <taxon>Pentapetalae</taxon>
        <taxon>asterids</taxon>
        <taxon>campanulids</taxon>
        <taxon>Apiales</taxon>
        <taxon>Apiaceae</taxon>
        <taxon>Apioideae</taxon>
        <taxon>Scandiceae</taxon>
        <taxon>Daucinae</taxon>
        <taxon>Daucus</taxon>
        <taxon>Daucus sect. Daucus</taxon>
    </lineage>
</organism>
<evidence type="ECO:0000313" key="3">
    <source>
        <dbReference type="EMBL" id="WOG99377.1"/>
    </source>
</evidence>
<feature type="region of interest" description="Disordered" evidence="1">
    <location>
        <begin position="28"/>
        <end position="49"/>
    </location>
</feature>
<reference evidence="2" key="1">
    <citation type="journal article" date="2016" name="Nat. Genet.">
        <title>A high-quality carrot genome assembly provides new insights into carotenoid accumulation and asterid genome evolution.</title>
        <authorList>
            <person name="Iorizzo M."/>
            <person name="Ellison S."/>
            <person name="Senalik D."/>
            <person name="Zeng P."/>
            <person name="Satapoomin P."/>
            <person name="Huang J."/>
            <person name="Bowman M."/>
            <person name="Iovene M."/>
            <person name="Sanseverino W."/>
            <person name="Cavagnaro P."/>
            <person name="Yildiz M."/>
            <person name="Macko-Podgorni A."/>
            <person name="Moranska E."/>
            <person name="Grzebelus E."/>
            <person name="Grzebelus D."/>
            <person name="Ashrafi H."/>
            <person name="Zheng Z."/>
            <person name="Cheng S."/>
            <person name="Spooner D."/>
            <person name="Van Deynze A."/>
            <person name="Simon P."/>
        </authorList>
    </citation>
    <scope>NUCLEOTIDE SEQUENCE [LARGE SCALE GENOMIC DNA]</scope>
    <source>
        <tissue evidence="2">Leaf</tissue>
    </source>
</reference>
<dbReference type="EMBL" id="LNRQ01000005">
    <property type="protein sequence ID" value="KZM93124.1"/>
    <property type="molecule type" value="Genomic_DNA"/>
</dbReference>
<dbReference type="AlphaFoldDB" id="A0A164XFU7"/>
<evidence type="ECO:0000256" key="1">
    <source>
        <dbReference type="SAM" id="MobiDB-lite"/>
    </source>
</evidence>
<keyword evidence="4" id="KW-1185">Reference proteome</keyword>